<organism evidence="3 4">
    <name type="scientific">Rufibacter roseus</name>
    <dbReference type="NCBI Taxonomy" id="1567108"/>
    <lineage>
        <taxon>Bacteria</taxon>
        <taxon>Pseudomonadati</taxon>
        <taxon>Bacteroidota</taxon>
        <taxon>Cytophagia</taxon>
        <taxon>Cytophagales</taxon>
        <taxon>Hymenobacteraceae</taxon>
        <taxon>Rufibacter</taxon>
    </lineage>
</organism>
<dbReference type="InterPro" id="IPR026444">
    <property type="entry name" value="Secre_tail"/>
</dbReference>
<feature type="chain" id="PRO_5046478924" evidence="1">
    <location>
        <begin position="23"/>
        <end position="363"/>
    </location>
</feature>
<evidence type="ECO:0000313" key="4">
    <source>
        <dbReference type="Proteomes" id="UP001596405"/>
    </source>
</evidence>
<proteinExistence type="predicted"/>
<feature type="signal peptide" evidence="1">
    <location>
        <begin position="1"/>
        <end position="22"/>
    </location>
</feature>
<evidence type="ECO:0000313" key="3">
    <source>
        <dbReference type="EMBL" id="MFC6999407.1"/>
    </source>
</evidence>
<gene>
    <name evidence="3" type="ORF">ACFQHR_17360</name>
</gene>
<dbReference type="NCBIfam" id="TIGR04183">
    <property type="entry name" value="Por_Secre_tail"/>
    <property type="match status" value="1"/>
</dbReference>
<evidence type="ECO:0000259" key="2">
    <source>
        <dbReference type="Pfam" id="PF18962"/>
    </source>
</evidence>
<reference evidence="4" key="1">
    <citation type="journal article" date="2019" name="Int. J. Syst. Evol. Microbiol.">
        <title>The Global Catalogue of Microorganisms (GCM) 10K type strain sequencing project: providing services to taxonomists for standard genome sequencing and annotation.</title>
        <authorList>
            <consortium name="The Broad Institute Genomics Platform"/>
            <consortium name="The Broad Institute Genome Sequencing Center for Infectious Disease"/>
            <person name="Wu L."/>
            <person name="Ma J."/>
        </authorList>
    </citation>
    <scope>NUCLEOTIDE SEQUENCE [LARGE SCALE GENOMIC DNA]</scope>
    <source>
        <strain evidence="4">CGMCC 4.7393</strain>
    </source>
</reference>
<dbReference type="RefSeq" id="WP_066616037.1">
    <property type="nucleotide sequence ID" value="NZ_JBHSYQ010000015.1"/>
</dbReference>
<keyword evidence="4" id="KW-1185">Reference proteome</keyword>
<keyword evidence="1" id="KW-0732">Signal</keyword>
<feature type="domain" description="Secretion system C-terminal sorting" evidence="2">
    <location>
        <begin position="287"/>
        <end position="357"/>
    </location>
</feature>
<dbReference type="EMBL" id="JBHSYQ010000015">
    <property type="protein sequence ID" value="MFC6999407.1"/>
    <property type="molecule type" value="Genomic_DNA"/>
</dbReference>
<comment type="caution">
    <text evidence="3">The sequence shown here is derived from an EMBL/GenBank/DDBJ whole genome shotgun (WGS) entry which is preliminary data.</text>
</comment>
<dbReference type="Proteomes" id="UP001596405">
    <property type="component" value="Unassembled WGS sequence"/>
</dbReference>
<name>A0ABW2DNK3_9BACT</name>
<dbReference type="InterPro" id="IPR013783">
    <property type="entry name" value="Ig-like_fold"/>
</dbReference>
<evidence type="ECO:0000256" key="1">
    <source>
        <dbReference type="SAM" id="SignalP"/>
    </source>
</evidence>
<dbReference type="Gene3D" id="2.60.40.10">
    <property type="entry name" value="Immunoglobulins"/>
    <property type="match status" value="1"/>
</dbReference>
<accession>A0ABW2DNK3</accession>
<dbReference type="Pfam" id="PF18962">
    <property type="entry name" value="Por_Secre_tail"/>
    <property type="match status" value="1"/>
</dbReference>
<protein>
    <submittedName>
        <fullName evidence="3">T9SS type A sorting domain-containing protein</fullName>
    </submittedName>
</protein>
<sequence length="363" mass="39882">MKKNYQCLILILLCAFASVAQAQTVNLQFSTDASSGVIGDNFEVFMNISGSEAYEQGGFNIRFTYDSSALGAPVLAETYNFNSAPYSEITLTYSGSRVSVNGAISMGATGSQVVKEPEWTKVLKLRFKILDHDKTTKLEFLPSSSEQTGTVVMNQNTKEQLETGNLYNLNAPLTDAPLPVSLVHFAATWQPNNQVLLTWTTAAEKNNKEFQVQRSQNGKDFETVAVVAGAGDAVVENNYSAIDAQPLANYSYYRLKQVDFGGKYEYSKLVSVKIGQGLSKHLVKFGPNPFQQEASISFNSQPNSLVQLTLTDINGRILRKETIKAERSFTQYSLQRLDELAQGVYLVKLSGPGIASTLKVVKE</sequence>